<dbReference type="CDD" id="cd02966">
    <property type="entry name" value="TlpA_like_family"/>
    <property type="match status" value="1"/>
</dbReference>
<keyword evidence="7" id="KW-1185">Reference proteome</keyword>
<dbReference type="GO" id="GO:0017004">
    <property type="term" value="P:cytochrome complex assembly"/>
    <property type="evidence" value="ECO:0007669"/>
    <property type="project" value="UniProtKB-KW"/>
</dbReference>
<evidence type="ECO:0000313" key="6">
    <source>
        <dbReference type="EMBL" id="MBS3652550.1"/>
    </source>
</evidence>
<dbReference type="GO" id="GO:0008961">
    <property type="term" value="F:phosphatidylglycerol-prolipoprotein diacylglyceryl transferase activity"/>
    <property type="evidence" value="ECO:0007669"/>
    <property type="project" value="InterPro"/>
</dbReference>
<comment type="caution">
    <text evidence="6">The sequence shown here is derived from an EMBL/GenBank/DDBJ whole genome shotgun (WGS) entry which is preliminary data.</text>
</comment>
<keyword evidence="4" id="KW-1133">Transmembrane helix</keyword>
<feature type="transmembrane region" description="Helical" evidence="4">
    <location>
        <begin position="82"/>
        <end position="99"/>
    </location>
</feature>
<dbReference type="GO" id="GO:0015036">
    <property type="term" value="F:disulfide oxidoreductase activity"/>
    <property type="evidence" value="ECO:0007669"/>
    <property type="project" value="UniProtKB-ARBA"/>
</dbReference>
<dbReference type="PANTHER" id="PTHR42852">
    <property type="entry name" value="THIOL:DISULFIDE INTERCHANGE PROTEIN DSBE"/>
    <property type="match status" value="1"/>
</dbReference>
<dbReference type="RefSeq" id="WP_188258099.1">
    <property type="nucleotide sequence ID" value="NZ_JABVCF010000030.1"/>
</dbReference>
<dbReference type="PROSITE" id="PS00194">
    <property type="entry name" value="THIOREDOXIN_1"/>
    <property type="match status" value="1"/>
</dbReference>
<dbReference type="Gene3D" id="3.40.30.10">
    <property type="entry name" value="Glutaredoxin"/>
    <property type="match status" value="1"/>
</dbReference>
<dbReference type="InterPro" id="IPR017937">
    <property type="entry name" value="Thioredoxin_CS"/>
</dbReference>
<feature type="transmembrane region" description="Helical" evidence="4">
    <location>
        <begin position="45"/>
        <end position="62"/>
    </location>
</feature>
<keyword evidence="4" id="KW-0812">Transmembrane</keyword>
<dbReference type="EMBL" id="JAGWCR010000030">
    <property type="protein sequence ID" value="MBS3652550.1"/>
    <property type="molecule type" value="Genomic_DNA"/>
</dbReference>
<sequence>MNAVTLGPLVLAADRYAVVLGIFAFVLITAMLTRRIDGRFQAWSSWVLFGGGAAARAGHVVVHWNTFTKEPLRIFAFWDGGFYWPAGLAAVLLSVLLVLRTARLRLWSLLPLAVGLAVWNTAWQLSGGTSAIALPASTFETLAGGQHALGAAGTAPKVINLWASWCPPCRREMPMMAEVAAASEGTEFIFANQGESRDVIKRYLEDAGVSLNTVLLDPFGGLARHYGAPGLPATLFVGADGTLKHAHLGEISRETLQSRISELQPEDD</sequence>
<dbReference type="PROSITE" id="PS51352">
    <property type="entry name" value="THIOREDOXIN_2"/>
    <property type="match status" value="1"/>
</dbReference>
<proteinExistence type="predicted"/>
<comment type="subcellular location">
    <subcellularLocation>
        <location evidence="1">Cell envelope</location>
    </subcellularLocation>
</comment>
<dbReference type="InterPro" id="IPR050553">
    <property type="entry name" value="Thioredoxin_ResA/DsbE_sf"/>
</dbReference>
<evidence type="ECO:0000313" key="7">
    <source>
        <dbReference type="Proteomes" id="UP000680348"/>
    </source>
</evidence>
<dbReference type="Pfam" id="PF08534">
    <property type="entry name" value="Redoxin"/>
    <property type="match status" value="1"/>
</dbReference>
<dbReference type="SUPFAM" id="SSF52833">
    <property type="entry name" value="Thioredoxin-like"/>
    <property type="match status" value="1"/>
</dbReference>
<keyword evidence="4" id="KW-0472">Membrane</keyword>
<dbReference type="Pfam" id="PF01790">
    <property type="entry name" value="LGT"/>
    <property type="match status" value="1"/>
</dbReference>
<dbReference type="Proteomes" id="UP000680348">
    <property type="component" value="Unassembled WGS sequence"/>
</dbReference>
<keyword evidence="2" id="KW-0201">Cytochrome c-type biogenesis</keyword>
<feature type="transmembrane region" description="Helical" evidence="4">
    <location>
        <begin position="16"/>
        <end position="33"/>
    </location>
</feature>
<dbReference type="InterPro" id="IPR013740">
    <property type="entry name" value="Redoxin"/>
</dbReference>
<feature type="domain" description="Thioredoxin" evidence="5">
    <location>
        <begin position="128"/>
        <end position="265"/>
    </location>
</feature>
<reference evidence="6" key="1">
    <citation type="submission" date="2021-04" db="EMBL/GenBank/DDBJ databases">
        <title>Pseudaminobacter soli sp. nov., isolated from paddy soil contaminated by heavy metals.</title>
        <authorList>
            <person name="Zhang K."/>
        </authorList>
    </citation>
    <scope>NUCLEOTIDE SEQUENCE</scope>
    <source>
        <strain evidence="6">19-2017</strain>
    </source>
</reference>
<dbReference type="GO" id="GO:0005886">
    <property type="term" value="C:plasma membrane"/>
    <property type="evidence" value="ECO:0007669"/>
    <property type="project" value="InterPro"/>
</dbReference>
<dbReference type="GO" id="GO:0030313">
    <property type="term" value="C:cell envelope"/>
    <property type="evidence" value="ECO:0007669"/>
    <property type="project" value="UniProtKB-SubCell"/>
</dbReference>
<name>A0A942IBR1_9HYPH</name>
<organism evidence="6 7">
    <name type="scientific">Pseudaminobacter soli</name>
    <name type="common">ex Zhang et al. 2022</name>
    <dbReference type="NCBI Taxonomy" id="2831468"/>
    <lineage>
        <taxon>Bacteria</taxon>
        <taxon>Pseudomonadati</taxon>
        <taxon>Pseudomonadota</taxon>
        <taxon>Alphaproteobacteria</taxon>
        <taxon>Hyphomicrobiales</taxon>
        <taxon>Phyllobacteriaceae</taxon>
        <taxon>Pseudaminobacter</taxon>
    </lineage>
</organism>
<dbReference type="AlphaFoldDB" id="A0A942IBR1"/>
<evidence type="ECO:0000256" key="3">
    <source>
        <dbReference type="ARBA" id="ARBA00023284"/>
    </source>
</evidence>
<dbReference type="InterPro" id="IPR001640">
    <property type="entry name" value="Lgt"/>
</dbReference>
<dbReference type="GO" id="GO:0042158">
    <property type="term" value="P:lipoprotein biosynthetic process"/>
    <property type="evidence" value="ECO:0007669"/>
    <property type="project" value="InterPro"/>
</dbReference>
<protein>
    <submittedName>
        <fullName evidence="6">TlpA family protein disulfide reductase</fullName>
    </submittedName>
</protein>
<evidence type="ECO:0000256" key="1">
    <source>
        <dbReference type="ARBA" id="ARBA00004196"/>
    </source>
</evidence>
<dbReference type="InterPro" id="IPR036249">
    <property type="entry name" value="Thioredoxin-like_sf"/>
</dbReference>
<dbReference type="PANTHER" id="PTHR42852:SF13">
    <property type="entry name" value="PROTEIN DIPZ"/>
    <property type="match status" value="1"/>
</dbReference>
<gene>
    <name evidence="6" type="ORF">KEU06_28630</name>
</gene>
<dbReference type="InterPro" id="IPR013766">
    <property type="entry name" value="Thioredoxin_domain"/>
</dbReference>
<accession>A0A942IBR1</accession>
<evidence type="ECO:0000256" key="2">
    <source>
        <dbReference type="ARBA" id="ARBA00022748"/>
    </source>
</evidence>
<feature type="transmembrane region" description="Helical" evidence="4">
    <location>
        <begin position="106"/>
        <end position="125"/>
    </location>
</feature>
<evidence type="ECO:0000256" key="4">
    <source>
        <dbReference type="SAM" id="Phobius"/>
    </source>
</evidence>
<evidence type="ECO:0000259" key="5">
    <source>
        <dbReference type="PROSITE" id="PS51352"/>
    </source>
</evidence>
<keyword evidence="3" id="KW-0676">Redox-active center</keyword>